<dbReference type="Proteomes" id="UP000315889">
    <property type="component" value="Unassembled WGS sequence"/>
</dbReference>
<keyword evidence="2" id="KW-0812">Transmembrane</keyword>
<dbReference type="InterPro" id="IPR002901">
    <property type="entry name" value="MGlyc_endo_b_GlcNAc-like_dom"/>
</dbReference>
<reference evidence="4 5" key="1">
    <citation type="submission" date="2019-02" db="EMBL/GenBank/DDBJ databases">
        <title>Prokaryotic population dynamics and viral predation in marine succession experiment using metagenomics: the confinement effect.</title>
        <authorList>
            <person name="Haro-Moreno J.M."/>
            <person name="Rodriguez-Valera F."/>
            <person name="Lopez-Perez M."/>
        </authorList>
    </citation>
    <scope>NUCLEOTIDE SEQUENCE [LARGE SCALE GENOMIC DNA]</scope>
    <source>
        <strain evidence="4">MED-G170</strain>
    </source>
</reference>
<keyword evidence="1" id="KW-0175">Coiled coil</keyword>
<sequence length="246" mass="27778">MSNVNRFVVIITVFVTLSVVVVGISQQNKNPLPDFTQYQNVKAKKLAFFNYILPLVQAQNATIKNQREQLAELKHLSEEEYRQSHRKLILDLAKDYRLNTESATKKEVAELLLRVDQVPASLALAQAAMESAWGTSRFAVQGNNLFGQWCYQKGCGLVPLRRNAGSTHEVAKFDSVSDAIKSYLKNINTHRAYADLRNDRASLRSAGKPITGHQLAEGLIDYSELREAYVHEIQAVIRINKLSQYD</sequence>
<dbReference type="AlphaFoldDB" id="A0A520MID2"/>
<dbReference type="GO" id="GO:0004040">
    <property type="term" value="F:amidase activity"/>
    <property type="evidence" value="ECO:0007669"/>
    <property type="project" value="InterPro"/>
</dbReference>
<name>A0A520MID2_9GAMM</name>
<feature type="transmembrane region" description="Helical" evidence="2">
    <location>
        <begin position="7"/>
        <end position="25"/>
    </location>
</feature>
<dbReference type="InterPro" id="IPR053195">
    <property type="entry name" value="Bax-like"/>
</dbReference>
<organism evidence="4 5">
    <name type="scientific">SAR92 clade bacterium</name>
    <dbReference type="NCBI Taxonomy" id="2315479"/>
    <lineage>
        <taxon>Bacteria</taxon>
        <taxon>Pseudomonadati</taxon>
        <taxon>Pseudomonadota</taxon>
        <taxon>Gammaproteobacteria</taxon>
        <taxon>Cellvibrionales</taxon>
        <taxon>Porticoccaceae</taxon>
        <taxon>SAR92 clade</taxon>
    </lineage>
</organism>
<dbReference type="Pfam" id="PF01832">
    <property type="entry name" value="Glucosaminidase"/>
    <property type="match status" value="1"/>
</dbReference>
<gene>
    <name evidence="4" type="ORF">EVB03_01820</name>
</gene>
<dbReference type="PANTHER" id="PTHR40572">
    <property type="entry name" value="PROTEIN BAX"/>
    <property type="match status" value="1"/>
</dbReference>
<protein>
    <submittedName>
        <fullName evidence="4">Glucosaminidase</fullName>
    </submittedName>
</protein>
<dbReference type="EMBL" id="SHBP01000002">
    <property type="protein sequence ID" value="RZO20992.1"/>
    <property type="molecule type" value="Genomic_DNA"/>
</dbReference>
<comment type="caution">
    <text evidence="4">The sequence shown here is derived from an EMBL/GenBank/DDBJ whole genome shotgun (WGS) entry which is preliminary data.</text>
</comment>
<keyword evidence="2" id="KW-0472">Membrane</keyword>
<feature type="domain" description="Mannosyl-glycoprotein endo-beta-N-acetylglucosamidase-like" evidence="3">
    <location>
        <begin position="110"/>
        <end position="241"/>
    </location>
</feature>
<proteinExistence type="predicted"/>
<accession>A0A520MID2</accession>
<evidence type="ECO:0000313" key="5">
    <source>
        <dbReference type="Proteomes" id="UP000315889"/>
    </source>
</evidence>
<evidence type="ECO:0000256" key="1">
    <source>
        <dbReference type="SAM" id="Coils"/>
    </source>
</evidence>
<dbReference type="PANTHER" id="PTHR40572:SF1">
    <property type="entry name" value="PROTEIN BAX"/>
    <property type="match status" value="1"/>
</dbReference>
<evidence type="ECO:0000259" key="3">
    <source>
        <dbReference type="Pfam" id="PF01832"/>
    </source>
</evidence>
<keyword evidence="2" id="KW-1133">Transmembrane helix</keyword>
<feature type="coiled-coil region" evidence="1">
    <location>
        <begin position="56"/>
        <end position="83"/>
    </location>
</feature>
<dbReference type="Gene3D" id="1.10.530.10">
    <property type="match status" value="1"/>
</dbReference>
<evidence type="ECO:0000256" key="2">
    <source>
        <dbReference type="SAM" id="Phobius"/>
    </source>
</evidence>
<evidence type="ECO:0000313" key="4">
    <source>
        <dbReference type="EMBL" id="RZO20992.1"/>
    </source>
</evidence>